<evidence type="ECO:0000313" key="2">
    <source>
        <dbReference type="Proteomes" id="UP000708347"/>
    </source>
</evidence>
<protein>
    <submittedName>
        <fullName evidence="1">Uncharacterized protein</fullName>
    </submittedName>
</protein>
<evidence type="ECO:0000313" key="1">
    <source>
        <dbReference type="EMBL" id="NTY62623.1"/>
    </source>
</evidence>
<accession>A0ABX2K6B1</accession>
<dbReference type="RefSeq" id="WP_174400338.1">
    <property type="nucleotide sequence ID" value="NZ_VBSB01000017.1"/>
</dbReference>
<sequence length="125" mass="13881">MTTTYVASVTPFETAATVDSAPLARVRYVNDKYTFVGVTRIQHDALSSVTGYGVDFWVTVDTLARQVHQHVMELVAARKINHVTTFQELRPDVADKINKSPELAALGPTGRSYVQLRVTDLLRFG</sequence>
<dbReference type="EMBL" id="VBSB01000017">
    <property type="protein sequence ID" value="NTY62623.1"/>
    <property type="molecule type" value="Genomic_DNA"/>
</dbReference>
<comment type="caution">
    <text evidence="1">The sequence shown here is derived from an EMBL/GenBank/DDBJ whole genome shotgun (WGS) entry which is preliminary data.</text>
</comment>
<dbReference type="Proteomes" id="UP000708347">
    <property type="component" value="Unassembled WGS sequence"/>
</dbReference>
<proteinExistence type="predicted"/>
<reference evidence="1 2" key="1">
    <citation type="submission" date="2019-05" db="EMBL/GenBank/DDBJ databases">
        <title>Mycolicibacterium sphagni ENV482 genome assembly.</title>
        <authorList>
            <person name="Chen W."/>
            <person name="Faulkner N.W."/>
            <person name="Hyman M.R."/>
        </authorList>
    </citation>
    <scope>NUCLEOTIDE SEQUENCE [LARGE SCALE GENOMIC DNA]</scope>
    <source>
        <strain evidence="1 2">ENV482</strain>
    </source>
</reference>
<organism evidence="1 2">
    <name type="scientific">Mycolicibacterium sphagni</name>
    <dbReference type="NCBI Taxonomy" id="1786"/>
    <lineage>
        <taxon>Bacteria</taxon>
        <taxon>Bacillati</taxon>
        <taxon>Actinomycetota</taxon>
        <taxon>Actinomycetes</taxon>
        <taxon>Mycobacteriales</taxon>
        <taxon>Mycobacteriaceae</taxon>
        <taxon>Mycolicibacterium</taxon>
    </lineage>
</organism>
<keyword evidence="2" id="KW-1185">Reference proteome</keyword>
<name>A0ABX2K6B1_9MYCO</name>
<gene>
    <name evidence="1" type="ORF">FEG63_24100</name>
</gene>